<dbReference type="Pfam" id="PF13561">
    <property type="entry name" value="adh_short_C2"/>
    <property type="match status" value="1"/>
</dbReference>
<dbReference type="PRINTS" id="PR00081">
    <property type="entry name" value="GDHRDH"/>
</dbReference>
<reference evidence="5 6" key="1">
    <citation type="journal article" date="2014" name="PLoS ONE">
        <title>Identification and Characterization of a New Erythromycin Biosynthetic Gene Cluster in Actinopolyspora erythraea YIM90600, a Novel Erythronolide-Producing Halophilic Actinomycete Isolated from Salt Field.</title>
        <authorList>
            <person name="Chen D."/>
            <person name="Feng J."/>
            <person name="Huang L."/>
            <person name="Zhang Q."/>
            <person name="Wu J."/>
            <person name="Zhu X."/>
            <person name="Duan Y."/>
            <person name="Xu Z."/>
        </authorList>
    </citation>
    <scope>NUCLEOTIDE SEQUENCE [LARGE SCALE GENOMIC DNA]</scope>
    <source>
        <strain evidence="5 6">YIM90600</strain>
    </source>
</reference>
<evidence type="ECO:0000313" key="7">
    <source>
        <dbReference type="Proteomes" id="UP000215043"/>
    </source>
</evidence>
<dbReference type="CDD" id="cd05233">
    <property type="entry name" value="SDR_c"/>
    <property type="match status" value="1"/>
</dbReference>
<accession>A0A099D622</accession>
<evidence type="ECO:0000313" key="4">
    <source>
        <dbReference type="EMBL" id="ASU78619.1"/>
    </source>
</evidence>
<dbReference type="Proteomes" id="UP000029737">
    <property type="component" value="Unassembled WGS sequence"/>
</dbReference>
<sequence length="229" mass="24176">MSTTTMIVGGSAGLGLAVARQRVERGDHVIVTSRCEQRADRAAQQLPGPARGVGLELTEPRSFADALSEINRIDRLVLAATERGGAALPELNVDEATRVVTAKLVGYLELTRLLRPRFSAEASVVLFGGTAKDRPEPRSTLTTVTTQAVSGMVRTLASQLAPHRVNAIHPGAVGDSPRWASTPEPPGLARTPIGRLVTTAEVVHAVEFLLTNTGINAQDLHLDGGVTIT</sequence>
<dbReference type="GO" id="GO:0016491">
    <property type="term" value="F:oxidoreductase activity"/>
    <property type="evidence" value="ECO:0007669"/>
    <property type="project" value="UniProtKB-KW"/>
</dbReference>
<dbReference type="RefSeq" id="WP_043572958.1">
    <property type="nucleotide sequence ID" value="NZ_CP022752.1"/>
</dbReference>
<reference evidence="4 7" key="2">
    <citation type="submission" date="2017-08" db="EMBL/GenBank/DDBJ databases">
        <title>The complete genome sequence of moderately halophilic actinomycete Actinopolyspora erythraea YIM 90600, the producer of novel erythromycin, novel actinopolysporins A-C and tubercidin.</title>
        <authorList>
            <person name="Yin M."/>
            <person name="Tang S."/>
        </authorList>
    </citation>
    <scope>NUCLEOTIDE SEQUENCE [LARGE SCALE GENOMIC DNA]</scope>
    <source>
        <strain evidence="4 7">YIM 90600</strain>
    </source>
</reference>
<dbReference type="InterPro" id="IPR002347">
    <property type="entry name" value="SDR_fam"/>
</dbReference>
<protein>
    <submittedName>
        <fullName evidence="4">Short-chain dehydrogenase</fullName>
    </submittedName>
</protein>
<keyword evidence="6" id="KW-1185">Reference proteome</keyword>
<dbReference type="SUPFAM" id="SSF51735">
    <property type="entry name" value="NAD(P)-binding Rossmann-fold domains"/>
    <property type="match status" value="1"/>
</dbReference>
<dbReference type="EMBL" id="JPMV01000018">
    <property type="protein sequence ID" value="KGI81381.1"/>
    <property type="molecule type" value="Genomic_DNA"/>
</dbReference>
<evidence type="ECO:0000313" key="5">
    <source>
        <dbReference type="EMBL" id="KGI81381.1"/>
    </source>
</evidence>
<dbReference type="KEGG" id="aey:CDG81_10415"/>
<proteinExistence type="inferred from homology"/>
<comment type="similarity">
    <text evidence="1">Belongs to the short-chain dehydrogenases/reductases (SDR) family.</text>
</comment>
<dbReference type="PANTHER" id="PTHR43477">
    <property type="entry name" value="DIHYDROANTICAPSIN 7-DEHYDROGENASE"/>
    <property type="match status" value="1"/>
</dbReference>
<evidence type="ECO:0000256" key="2">
    <source>
        <dbReference type="ARBA" id="ARBA00023002"/>
    </source>
</evidence>
<evidence type="ECO:0000256" key="3">
    <source>
        <dbReference type="SAM" id="MobiDB-lite"/>
    </source>
</evidence>
<keyword evidence="2" id="KW-0560">Oxidoreductase</keyword>
<name>A0A099D622_9ACTN</name>
<dbReference type="Proteomes" id="UP000215043">
    <property type="component" value="Chromosome"/>
</dbReference>
<evidence type="ECO:0000313" key="6">
    <source>
        <dbReference type="Proteomes" id="UP000029737"/>
    </source>
</evidence>
<dbReference type="AlphaFoldDB" id="A0A099D622"/>
<feature type="region of interest" description="Disordered" evidence="3">
    <location>
        <begin position="171"/>
        <end position="190"/>
    </location>
</feature>
<gene>
    <name evidence="4" type="ORF">CDG81_10415</name>
    <name evidence="5" type="ORF">IL38_10425</name>
</gene>
<dbReference type="eggNOG" id="COG1028">
    <property type="taxonomic scope" value="Bacteria"/>
</dbReference>
<evidence type="ECO:0000256" key="1">
    <source>
        <dbReference type="ARBA" id="ARBA00006484"/>
    </source>
</evidence>
<dbReference type="InterPro" id="IPR051122">
    <property type="entry name" value="SDR_DHRS6-like"/>
</dbReference>
<dbReference type="OrthoDB" id="9806974at2"/>
<organism evidence="4 7">
    <name type="scientific">Actinopolyspora erythraea</name>
    <dbReference type="NCBI Taxonomy" id="414996"/>
    <lineage>
        <taxon>Bacteria</taxon>
        <taxon>Bacillati</taxon>
        <taxon>Actinomycetota</taxon>
        <taxon>Actinomycetes</taxon>
        <taxon>Actinopolysporales</taxon>
        <taxon>Actinopolysporaceae</taxon>
        <taxon>Actinopolyspora</taxon>
    </lineage>
</organism>
<dbReference type="Gene3D" id="3.40.50.720">
    <property type="entry name" value="NAD(P)-binding Rossmann-like Domain"/>
    <property type="match status" value="1"/>
</dbReference>
<dbReference type="PANTHER" id="PTHR43477:SF1">
    <property type="entry name" value="DIHYDROANTICAPSIN 7-DEHYDROGENASE"/>
    <property type="match status" value="1"/>
</dbReference>
<dbReference type="InterPro" id="IPR036291">
    <property type="entry name" value="NAD(P)-bd_dom_sf"/>
</dbReference>
<dbReference type="HOGENOM" id="CLU_010194_15_1_11"/>
<dbReference type="EMBL" id="CP022752">
    <property type="protein sequence ID" value="ASU78619.1"/>
    <property type="molecule type" value="Genomic_DNA"/>
</dbReference>